<dbReference type="EMBL" id="CAJNRG010000182">
    <property type="protein sequence ID" value="CAF1982929.1"/>
    <property type="molecule type" value="Genomic_DNA"/>
</dbReference>
<evidence type="ECO:0000313" key="3">
    <source>
        <dbReference type="Proteomes" id="UP000663887"/>
    </source>
</evidence>
<reference evidence="2" key="1">
    <citation type="submission" date="2021-02" db="EMBL/GenBank/DDBJ databases">
        <authorList>
            <person name="Nowell W R."/>
        </authorList>
    </citation>
    <scope>NUCLEOTIDE SEQUENCE</scope>
</reference>
<gene>
    <name evidence="2" type="ORF">XDN619_LOCUS2457</name>
</gene>
<proteinExistence type="predicted"/>
<comment type="caution">
    <text evidence="2">The sequence shown here is derived from an EMBL/GenBank/DDBJ whole genome shotgun (WGS) entry which is preliminary data.</text>
</comment>
<feature type="region of interest" description="Disordered" evidence="1">
    <location>
        <begin position="62"/>
        <end position="88"/>
    </location>
</feature>
<sequence>MNLVNIAKHLLYLTQTEFHFQNSTTSEDEVLTSQHLFEILKTFKDSYFNELHTYESLDFQDEYDEMKDDGDNGDEELFDEKESTDEEQNIEDYEENQHLDIQNNFKLNEMKDIVEWVGQHSNYKIASIKHRFRKVKHMRYMKRFREYIEANGTKLEKLKRIKEFMWNEFYVKRTIQKTAIQKARELDWNNFKASESFIAAFKRERRISSGSDHCSFQQEYISRRTLSFTGERTTDVSVKRKNNSTHSYTVQSITSADGQLLGKFFLILQEKENEFGTRVQKDLIVPPNVVVRASKSGKSSNEKHRTFSNDVLRPLVAVFPHQDSQLLIFPEGSTPHIQPQDLSLFRSWRFIHEKTEHYVHINQTEMNLNHRQYFINMHSIIHNQLSAPQFKNFIKSGFVQAKILNETVGEIKKPKDVCFKLYDLDCSVIGCE</sequence>
<dbReference type="Proteomes" id="UP000663887">
    <property type="component" value="Unassembled WGS sequence"/>
</dbReference>
<evidence type="ECO:0000313" key="2">
    <source>
        <dbReference type="EMBL" id="CAF1982929.1"/>
    </source>
</evidence>
<accession>A0A816MGY7</accession>
<evidence type="ECO:0008006" key="4">
    <source>
        <dbReference type="Google" id="ProtNLM"/>
    </source>
</evidence>
<dbReference type="AlphaFoldDB" id="A0A816MGY7"/>
<protein>
    <recommendedName>
        <fullName evidence="4">Transposase</fullName>
    </recommendedName>
</protein>
<name>A0A816MGY7_9BILA</name>
<evidence type="ECO:0000256" key="1">
    <source>
        <dbReference type="SAM" id="MobiDB-lite"/>
    </source>
</evidence>
<organism evidence="2 3">
    <name type="scientific">Rotaria magnacalcarata</name>
    <dbReference type="NCBI Taxonomy" id="392030"/>
    <lineage>
        <taxon>Eukaryota</taxon>
        <taxon>Metazoa</taxon>
        <taxon>Spiralia</taxon>
        <taxon>Gnathifera</taxon>
        <taxon>Rotifera</taxon>
        <taxon>Eurotatoria</taxon>
        <taxon>Bdelloidea</taxon>
        <taxon>Philodinida</taxon>
        <taxon>Philodinidae</taxon>
        <taxon>Rotaria</taxon>
    </lineage>
</organism>